<feature type="binding site" evidence="3">
    <location>
        <position position="31"/>
    </location>
    <ligand>
        <name>FAD</name>
        <dbReference type="ChEBI" id="CHEBI:57692"/>
    </ligand>
</feature>
<dbReference type="GO" id="GO:0032922">
    <property type="term" value="P:circadian regulation of gene expression"/>
    <property type="evidence" value="ECO:0007669"/>
    <property type="project" value="TreeGrafter"/>
</dbReference>
<keyword evidence="7" id="KW-1185">Reference proteome</keyword>
<dbReference type="Proteomes" id="UP000245680">
    <property type="component" value="Unassembled WGS sequence"/>
</dbReference>
<keyword evidence="1 3" id="KW-0285">Flavoprotein</keyword>
<feature type="binding site" evidence="3">
    <location>
        <begin position="184"/>
        <end position="186"/>
    </location>
    <ligand>
        <name>FAD</name>
        <dbReference type="ChEBI" id="CHEBI:57692"/>
    </ligand>
</feature>
<dbReference type="Gene3D" id="1.10.579.10">
    <property type="entry name" value="DNA Cyclobutane Dipyrimidine Photolyase, subunit A, domain 3"/>
    <property type="match status" value="1"/>
</dbReference>
<dbReference type="InterPro" id="IPR002081">
    <property type="entry name" value="Cryptochrome/DNA_photolyase_1"/>
</dbReference>
<dbReference type="RefSeq" id="WP_109810836.1">
    <property type="nucleotide sequence ID" value="NZ_QGKU01000026.1"/>
</dbReference>
<keyword evidence="6" id="KW-0456">Lyase</keyword>
<evidence type="ECO:0000313" key="7">
    <source>
        <dbReference type="Proteomes" id="UP000245680"/>
    </source>
</evidence>
<dbReference type="Pfam" id="PF03441">
    <property type="entry name" value="FAD_binding_7"/>
    <property type="match status" value="1"/>
</dbReference>
<evidence type="ECO:0000313" key="6">
    <source>
        <dbReference type="EMBL" id="PWR03435.1"/>
    </source>
</evidence>
<dbReference type="GO" id="GO:0003904">
    <property type="term" value="F:deoxyribodipyrimidine photo-lyase activity"/>
    <property type="evidence" value="ECO:0007669"/>
    <property type="project" value="TreeGrafter"/>
</dbReference>
<dbReference type="EMBL" id="QGKU01000026">
    <property type="protein sequence ID" value="PWR03435.1"/>
    <property type="molecule type" value="Genomic_DNA"/>
</dbReference>
<evidence type="ECO:0000256" key="2">
    <source>
        <dbReference type="ARBA" id="ARBA00022827"/>
    </source>
</evidence>
<feature type="region of interest" description="Disordered" evidence="4">
    <location>
        <begin position="224"/>
        <end position="257"/>
    </location>
</feature>
<evidence type="ECO:0000256" key="3">
    <source>
        <dbReference type="PIRSR" id="PIRSR602081-1"/>
    </source>
</evidence>
<dbReference type="GO" id="GO:0071949">
    <property type="term" value="F:FAD binding"/>
    <property type="evidence" value="ECO:0007669"/>
    <property type="project" value="TreeGrafter"/>
</dbReference>
<evidence type="ECO:0000256" key="1">
    <source>
        <dbReference type="ARBA" id="ARBA00022630"/>
    </source>
</evidence>
<comment type="caution">
    <text evidence="6">The sequence shown here is derived from an EMBL/GenBank/DDBJ whole genome shotgun (WGS) entry which is preliminary data.</text>
</comment>
<dbReference type="OrthoDB" id="9772484at2"/>
<evidence type="ECO:0000259" key="5">
    <source>
        <dbReference type="Pfam" id="PF03441"/>
    </source>
</evidence>
<dbReference type="AlphaFoldDB" id="A0A2V2LDF4"/>
<dbReference type="GO" id="GO:0043153">
    <property type="term" value="P:entrainment of circadian clock by photoperiod"/>
    <property type="evidence" value="ECO:0007669"/>
    <property type="project" value="TreeGrafter"/>
</dbReference>
<organism evidence="6 7">
    <name type="scientific">Meridianimarinicoccus roseus</name>
    <dbReference type="NCBI Taxonomy" id="2072018"/>
    <lineage>
        <taxon>Bacteria</taxon>
        <taxon>Pseudomonadati</taxon>
        <taxon>Pseudomonadota</taxon>
        <taxon>Alphaproteobacteria</taxon>
        <taxon>Rhodobacterales</taxon>
        <taxon>Paracoccaceae</taxon>
        <taxon>Meridianimarinicoccus</taxon>
    </lineage>
</organism>
<protein>
    <submittedName>
        <fullName evidence="6">DNA photolyase</fullName>
    </submittedName>
</protein>
<sequence>MTDALPLTFPPDRRAALDRLAEFVPRAGRDYAARRNYDLPQQGHAGVSRLSPYIRHRMLSETEVLQAVLGRFSPATAEKFVQEVYWRSYWKGWLELRPGVWDQYRQGVRSGQDRLATEAGLRADWEAACRGETGIDCFDAWARELTATGYLHNHARMWFASIWIFTLRLPWELGADLFLRQLLDGDPASNTLGWRWVAGIQTPGKTYVARADNIARYTEGRFDPRGQLAGRADPVDSPPVPARGPAPTGDTPDPERRTGWLLTEEDQLAGFPFLPGAEPPAPVCVLNCTGRRSPLETSPPVTAFAAGALEDTLDRHAARLGPAQHVAARTGWVEQVVDWARDGGVGQLVTPYAPVGPAADAMKELAPALDAAGVPFVRVLRPHDAACWPHATHGFFRFKEKIPGFLAALKGLRAA</sequence>
<dbReference type="PANTHER" id="PTHR11455:SF18">
    <property type="entry name" value="SI:CH1073-390K14.1"/>
    <property type="match status" value="1"/>
</dbReference>
<dbReference type="GO" id="GO:0003677">
    <property type="term" value="F:DNA binding"/>
    <property type="evidence" value="ECO:0007669"/>
    <property type="project" value="TreeGrafter"/>
</dbReference>
<dbReference type="InterPro" id="IPR005101">
    <property type="entry name" value="Cryptochr/Photolyase_FAD-bd"/>
</dbReference>
<dbReference type="InterPro" id="IPR036134">
    <property type="entry name" value="Crypto/Photolyase_FAD-like_sf"/>
</dbReference>
<name>A0A2V2LDF4_9RHOB</name>
<keyword evidence="2 3" id="KW-0274">FAD</keyword>
<feature type="binding site" evidence="3">
    <location>
        <position position="80"/>
    </location>
    <ligand>
        <name>FAD</name>
        <dbReference type="ChEBI" id="CHEBI:57692"/>
    </ligand>
</feature>
<dbReference type="SUPFAM" id="SSF48173">
    <property type="entry name" value="Cryptochrome/photolyase FAD-binding domain"/>
    <property type="match status" value="1"/>
</dbReference>
<gene>
    <name evidence="6" type="ORF">DKT77_06135</name>
</gene>
<feature type="domain" description="Cryptochrome/DNA photolyase FAD-binding" evidence="5">
    <location>
        <begin position="80"/>
        <end position="227"/>
    </location>
</feature>
<dbReference type="Gene3D" id="1.25.40.80">
    <property type="match status" value="1"/>
</dbReference>
<evidence type="ECO:0000256" key="4">
    <source>
        <dbReference type="SAM" id="MobiDB-lite"/>
    </source>
</evidence>
<comment type="cofactor">
    <cofactor evidence="3">
        <name>FAD</name>
        <dbReference type="ChEBI" id="CHEBI:57692"/>
    </cofactor>
    <text evidence="3">Binds 1 FAD per subunit.</text>
</comment>
<dbReference type="PANTHER" id="PTHR11455">
    <property type="entry name" value="CRYPTOCHROME"/>
    <property type="match status" value="1"/>
</dbReference>
<reference evidence="6 7" key="1">
    <citation type="submission" date="2018-05" db="EMBL/GenBank/DDBJ databases">
        <title>Rhodobacteraceae gen. nov., sp. nov. isolated from sea water.</title>
        <authorList>
            <person name="Ren Y."/>
        </authorList>
    </citation>
    <scope>NUCLEOTIDE SEQUENCE [LARGE SCALE GENOMIC DNA]</scope>
    <source>
        <strain evidence="6 7">TG-679</strain>
    </source>
</reference>
<dbReference type="GO" id="GO:0005737">
    <property type="term" value="C:cytoplasm"/>
    <property type="evidence" value="ECO:0007669"/>
    <property type="project" value="TreeGrafter"/>
</dbReference>
<accession>A0A2V2LDF4</accession>
<proteinExistence type="predicted"/>